<feature type="compositionally biased region" description="Basic and acidic residues" evidence="1">
    <location>
        <begin position="1"/>
        <end position="17"/>
    </location>
</feature>
<dbReference type="InterPro" id="IPR037682">
    <property type="entry name" value="TonB_C"/>
</dbReference>
<feature type="region of interest" description="Disordered" evidence="1">
    <location>
        <begin position="1"/>
        <end position="30"/>
    </location>
</feature>
<keyword evidence="4" id="KW-1185">Reference proteome</keyword>
<dbReference type="GO" id="GO:0055085">
    <property type="term" value="P:transmembrane transport"/>
    <property type="evidence" value="ECO:0007669"/>
    <property type="project" value="InterPro"/>
</dbReference>
<feature type="domain" description="TonB C-terminal" evidence="2">
    <location>
        <begin position="210"/>
        <end position="278"/>
    </location>
</feature>
<proteinExistence type="predicted"/>
<name>A0A8J3G2A8_9PROT</name>
<dbReference type="Pfam" id="PF03544">
    <property type="entry name" value="TonB_C"/>
    <property type="match status" value="1"/>
</dbReference>
<comment type="caution">
    <text evidence="3">The sequence shown here is derived from an EMBL/GenBank/DDBJ whole genome shotgun (WGS) entry which is preliminary data.</text>
</comment>
<dbReference type="SUPFAM" id="SSF74653">
    <property type="entry name" value="TolA/TonB C-terminal domain"/>
    <property type="match status" value="1"/>
</dbReference>
<organism evidence="3 4">
    <name type="scientific">Algimonas arctica</name>
    <dbReference type="NCBI Taxonomy" id="1479486"/>
    <lineage>
        <taxon>Bacteria</taxon>
        <taxon>Pseudomonadati</taxon>
        <taxon>Pseudomonadota</taxon>
        <taxon>Alphaproteobacteria</taxon>
        <taxon>Maricaulales</taxon>
        <taxon>Robiginitomaculaceae</taxon>
        <taxon>Algimonas</taxon>
    </lineage>
</organism>
<evidence type="ECO:0000256" key="1">
    <source>
        <dbReference type="SAM" id="MobiDB-lite"/>
    </source>
</evidence>
<accession>A0A8J3G2A8</accession>
<dbReference type="Proteomes" id="UP000634004">
    <property type="component" value="Unassembled WGS sequence"/>
</dbReference>
<reference evidence="3" key="1">
    <citation type="journal article" date="2014" name="Int. J. Syst. Evol. Microbiol.">
        <title>Complete genome sequence of Corynebacterium casei LMG S-19264T (=DSM 44701T), isolated from a smear-ripened cheese.</title>
        <authorList>
            <consortium name="US DOE Joint Genome Institute (JGI-PGF)"/>
            <person name="Walter F."/>
            <person name="Albersmeier A."/>
            <person name="Kalinowski J."/>
            <person name="Ruckert C."/>
        </authorList>
    </citation>
    <scope>NUCLEOTIDE SEQUENCE</scope>
    <source>
        <strain evidence="3">KCTC 32513</strain>
    </source>
</reference>
<evidence type="ECO:0000313" key="3">
    <source>
        <dbReference type="EMBL" id="GHA93283.1"/>
    </source>
</evidence>
<protein>
    <recommendedName>
        <fullName evidence="2">TonB C-terminal domain-containing protein</fullName>
    </recommendedName>
</protein>
<gene>
    <name evidence="3" type="ORF">GCM10009069_15410</name>
</gene>
<sequence length="288" mass="31661">MEHEKPSIENRTPEAKGTRNPILDKPSMIKSSIGKSLKAKELRLKSGLDAQVPSGMEQDPADKLGGHKTLSHKSTPEFLQRSVMRASSLAGAGIVTVGLWSVMVGLIADEFEPQDRLELAAFEINATPDDLPLLTDRTPPKLLDRIEVPPPPPVVDVPVTDRPVEPFHTPGNPKDIFDPKPYIVPTKIPLHPTDSDPTPLVRVPPTMPPRASRSGHCRLSFDISSDGTPYNVRTTICSQSLFESAAIRSVQKWVYRPMIENGLPVTRTGLNTLIRFNLSDERGVLIPE</sequence>
<feature type="region of interest" description="Disordered" evidence="1">
    <location>
        <begin position="47"/>
        <end position="73"/>
    </location>
</feature>
<evidence type="ECO:0000313" key="4">
    <source>
        <dbReference type="Proteomes" id="UP000634004"/>
    </source>
</evidence>
<evidence type="ECO:0000259" key="2">
    <source>
        <dbReference type="Pfam" id="PF03544"/>
    </source>
</evidence>
<reference evidence="3" key="2">
    <citation type="submission" date="2020-09" db="EMBL/GenBank/DDBJ databases">
        <authorList>
            <person name="Sun Q."/>
            <person name="Kim S."/>
        </authorList>
    </citation>
    <scope>NUCLEOTIDE SEQUENCE</scope>
    <source>
        <strain evidence="3">KCTC 32513</strain>
    </source>
</reference>
<dbReference type="EMBL" id="BMZH01000005">
    <property type="protein sequence ID" value="GHA93283.1"/>
    <property type="molecule type" value="Genomic_DNA"/>
</dbReference>
<dbReference type="AlphaFoldDB" id="A0A8J3G2A8"/>
<dbReference type="RefSeq" id="WP_189497105.1">
    <property type="nucleotide sequence ID" value="NZ_BMZH01000005.1"/>
</dbReference>
<dbReference type="Gene3D" id="3.30.1150.10">
    <property type="match status" value="1"/>
</dbReference>